<dbReference type="CDD" id="cd00609">
    <property type="entry name" value="AAT_like"/>
    <property type="match status" value="1"/>
</dbReference>
<reference evidence="8" key="2">
    <citation type="submission" date="2020-02" db="EMBL/GenBank/DDBJ databases">
        <authorList>
            <person name="Matsumoto Y."/>
            <person name="Motooka D."/>
            <person name="Nakamura S."/>
        </authorList>
    </citation>
    <scope>NUCLEOTIDE SEQUENCE</scope>
    <source>
        <strain evidence="8">JCM 12375</strain>
    </source>
</reference>
<evidence type="ECO:0000313" key="10">
    <source>
        <dbReference type="Proteomes" id="UP000465622"/>
    </source>
</evidence>
<evidence type="ECO:0000256" key="3">
    <source>
        <dbReference type="ARBA" id="ARBA00022576"/>
    </source>
</evidence>
<dbReference type="EMBL" id="AP022567">
    <property type="protein sequence ID" value="BBX34121.1"/>
    <property type="molecule type" value="Genomic_DNA"/>
</dbReference>
<keyword evidence="4 6" id="KW-0808">Transferase</keyword>
<keyword evidence="5" id="KW-0663">Pyridoxal phosphate</keyword>
<keyword evidence="3 6" id="KW-0032">Aminotransferase</keyword>
<dbReference type="Gene3D" id="3.40.640.10">
    <property type="entry name" value="Type I PLP-dependent aspartate aminotransferase-like (Major domain)"/>
    <property type="match status" value="1"/>
</dbReference>
<reference evidence="8 10" key="1">
    <citation type="journal article" date="2019" name="Emerg. Microbes Infect.">
        <title>Comprehensive subspecies identification of 175 nontuberculous mycobacteria species based on 7547 genomic profiles.</title>
        <authorList>
            <person name="Matsumoto Y."/>
            <person name="Kinjo T."/>
            <person name="Motooka D."/>
            <person name="Nabeya D."/>
            <person name="Jung N."/>
            <person name="Uechi K."/>
            <person name="Horii T."/>
            <person name="Iida T."/>
            <person name="Fujita J."/>
            <person name="Nakamura S."/>
        </authorList>
    </citation>
    <scope>NUCLEOTIDE SEQUENCE [LARGE SCALE GENOMIC DNA]</scope>
    <source>
        <strain evidence="8 10">JCM 12375</strain>
    </source>
</reference>
<comment type="cofactor">
    <cofactor evidence="1 6">
        <name>pyridoxal 5'-phosphate</name>
        <dbReference type="ChEBI" id="CHEBI:597326"/>
    </cofactor>
</comment>
<gene>
    <name evidence="9" type="primary">aspC_2</name>
    <name evidence="9" type="ORF">hbim_01283</name>
    <name evidence="8" type="ORF">MMAGJ_34030</name>
</gene>
<dbReference type="PROSITE" id="PS00105">
    <property type="entry name" value="AA_TRANSFER_CLASS_1"/>
    <property type="match status" value="1"/>
</dbReference>
<dbReference type="GO" id="GO:0030170">
    <property type="term" value="F:pyridoxal phosphate binding"/>
    <property type="evidence" value="ECO:0007669"/>
    <property type="project" value="InterPro"/>
</dbReference>
<dbReference type="PANTHER" id="PTHR46383:SF2">
    <property type="entry name" value="AMINOTRANSFERASE"/>
    <property type="match status" value="1"/>
</dbReference>
<protein>
    <recommendedName>
        <fullName evidence="6">Aminotransferase</fullName>
        <ecNumber evidence="6">2.6.1.-</ecNumber>
    </recommendedName>
</protein>
<dbReference type="Proteomes" id="UP001241092">
    <property type="component" value="Chromosome"/>
</dbReference>
<dbReference type="InterPro" id="IPR004838">
    <property type="entry name" value="NHTrfase_class1_PyrdxlP-BS"/>
</dbReference>
<dbReference type="InterPro" id="IPR015424">
    <property type="entry name" value="PyrdxlP-dep_Trfase"/>
</dbReference>
<evidence type="ECO:0000256" key="5">
    <source>
        <dbReference type="ARBA" id="ARBA00022898"/>
    </source>
</evidence>
<dbReference type="Proteomes" id="UP000465622">
    <property type="component" value="Chromosome"/>
</dbReference>
<comment type="similarity">
    <text evidence="2 6">Belongs to the class-I pyridoxal-phosphate-dependent aminotransferase family.</text>
</comment>
<name>A0AAI8TQZ7_MYCME</name>
<evidence type="ECO:0000256" key="1">
    <source>
        <dbReference type="ARBA" id="ARBA00001933"/>
    </source>
</evidence>
<dbReference type="AlphaFoldDB" id="A0AAI8TQZ7"/>
<keyword evidence="10" id="KW-1185">Reference proteome</keyword>
<evidence type="ECO:0000313" key="11">
    <source>
        <dbReference type="Proteomes" id="UP001241092"/>
    </source>
</evidence>
<evidence type="ECO:0000259" key="7">
    <source>
        <dbReference type="Pfam" id="PF00155"/>
    </source>
</evidence>
<dbReference type="InterPro" id="IPR050596">
    <property type="entry name" value="AspAT/PAT-like"/>
</dbReference>
<reference evidence="9" key="3">
    <citation type="submission" date="2023-03" db="EMBL/GenBank/DDBJ databases">
        <title>Draft genome sequence of a Mycolicibacterium mageritense strain H4_3_1 isolated from a hybrid biological-inorganic system reactor.</title>
        <authorList>
            <person name="Feng X."/>
            <person name="Kazama D."/>
            <person name="Sato K."/>
            <person name="Kobayashi H."/>
        </authorList>
    </citation>
    <scope>NUCLEOTIDE SEQUENCE</scope>
    <source>
        <strain evidence="9">H4_3_1</strain>
    </source>
</reference>
<dbReference type="PANTHER" id="PTHR46383">
    <property type="entry name" value="ASPARTATE AMINOTRANSFERASE"/>
    <property type="match status" value="1"/>
</dbReference>
<evidence type="ECO:0000256" key="4">
    <source>
        <dbReference type="ARBA" id="ARBA00022679"/>
    </source>
</evidence>
<dbReference type="InterPro" id="IPR015421">
    <property type="entry name" value="PyrdxlP-dep_Trfase_major"/>
</dbReference>
<evidence type="ECO:0000256" key="2">
    <source>
        <dbReference type="ARBA" id="ARBA00007441"/>
    </source>
</evidence>
<dbReference type="EC" id="2.6.1.-" evidence="6"/>
<accession>A0AAI8TQZ7</accession>
<dbReference type="EMBL" id="AP027452">
    <property type="protein sequence ID" value="BDY27360.1"/>
    <property type="molecule type" value="Genomic_DNA"/>
</dbReference>
<dbReference type="RefSeq" id="WP_036430202.1">
    <property type="nucleotide sequence ID" value="NZ_AP022567.1"/>
</dbReference>
<proteinExistence type="inferred from homology"/>
<evidence type="ECO:0000256" key="6">
    <source>
        <dbReference type="RuleBase" id="RU000481"/>
    </source>
</evidence>
<feature type="domain" description="Aminotransferase class I/classII large" evidence="7">
    <location>
        <begin position="30"/>
        <end position="378"/>
    </location>
</feature>
<evidence type="ECO:0000313" key="9">
    <source>
        <dbReference type="EMBL" id="BDY27360.1"/>
    </source>
</evidence>
<dbReference type="InterPro" id="IPR004839">
    <property type="entry name" value="Aminotransferase_I/II_large"/>
</dbReference>
<dbReference type="Pfam" id="PF00155">
    <property type="entry name" value="Aminotran_1_2"/>
    <property type="match status" value="1"/>
</dbReference>
<organism evidence="9 11">
    <name type="scientific">Mycolicibacterium mageritense</name>
    <name type="common">Mycobacterium mageritense</name>
    <dbReference type="NCBI Taxonomy" id="53462"/>
    <lineage>
        <taxon>Bacteria</taxon>
        <taxon>Bacillati</taxon>
        <taxon>Actinomycetota</taxon>
        <taxon>Actinomycetes</taxon>
        <taxon>Mycobacteriales</taxon>
        <taxon>Mycobacteriaceae</taxon>
        <taxon>Mycolicibacterium</taxon>
    </lineage>
</organism>
<evidence type="ECO:0000313" key="8">
    <source>
        <dbReference type="EMBL" id="BBX34121.1"/>
    </source>
</evidence>
<dbReference type="GO" id="GO:0008483">
    <property type="term" value="F:transaminase activity"/>
    <property type="evidence" value="ECO:0007669"/>
    <property type="project" value="UniProtKB-KW"/>
</dbReference>
<dbReference type="GO" id="GO:0006520">
    <property type="term" value="P:amino acid metabolic process"/>
    <property type="evidence" value="ECO:0007669"/>
    <property type="project" value="InterPro"/>
</dbReference>
<dbReference type="SUPFAM" id="SSF53383">
    <property type="entry name" value="PLP-dependent transferases"/>
    <property type="match status" value="1"/>
</dbReference>
<sequence>MDVSLRAGIPPFHVMDVWLAAAERQRTHGDLVNLSAGQPSAGPPAAVRDAAIAAVQANQLGYTVALGIPELRAQIAASYAKYGVDVGVDDVVLTTGSSGGFLLTFLACFDVGDRVAIASPGYPCYRNILTALGCEVVEIPCGPETRFQPTVSMLDALDPPVAGVIVASPANPTGTVIPPEELAAIATWCTANGVRLVSDEVYHGLVYDGAPATSCAWETSRDAVVVNSFSKYFAMTGWRLGWLLVPEPLRRTVDCLTGNFTICPPAVAQHAAVAAFTPESIAEADGLLAHYADNRRLLLDGLRGIGIDRLAPTDGAFYVYADVSAFTSDSLSFCSKLLADTGVAIAPGIDFDTVRGSSFVRLSFAGPTSDVEEAVRRIGPWLG</sequence>